<gene>
    <name evidence="2" type="ORF">RRG08_022390</name>
</gene>
<feature type="signal peptide" evidence="1">
    <location>
        <begin position="1"/>
        <end position="32"/>
    </location>
</feature>
<keyword evidence="1" id="KW-0732">Signal</keyword>
<proteinExistence type="predicted"/>
<name>A0AAE0Z1A7_9GAST</name>
<dbReference type="AlphaFoldDB" id="A0AAE0Z1A7"/>
<organism evidence="2 3">
    <name type="scientific">Elysia crispata</name>
    <name type="common">lettuce slug</name>
    <dbReference type="NCBI Taxonomy" id="231223"/>
    <lineage>
        <taxon>Eukaryota</taxon>
        <taxon>Metazoa</taxon>
        <taxon>Spiralia</taxon>
        <taxon>Lophotrochozoa</taxon>
        <taxon>Mollusca</taxon>
        <taxon>Gastropoda</taxon>
        <taxon>Heterobranchia</taxon>
        <taxon>Euthyneura</taxon>
        <taxon>Panpulmonata</taxon>
        <taxon>Sacoglossa</taxon>
        <taxon>Placobranchoidea</taxon>
        <taxon>Plakobranchidae</taxon>
        <taxon>Elysia</taxon>
    </lineage>
</organism>
<evidence type="ECO:0000313" key="3">
    <source>
        <dbReference type="Proteomes" id="UP001283361"/>
    </source>
</evidence>
<comment type="caution">
    <text evidence="2">The sequence shown here is derived from an EMBL/GenBank/DDBJ whole genome shotgun (WGS) entry which is preliminary data.</text>
</comment>
<feature type="chain" id="PRO_5041944852" evidence="1">
    <location>
        <begin position="33"/>
        <end position="75"/>
    </location>
</feature>
<evidence type="ECO:0000256" key="1">
    <source>
        <dbReference type="SAM" id="SignalP"/>
    </source>
</evidence>
<reference evidence="2" key="1">
    <citation type="journal article" date="2023" name="G3 (Bethesda)">
        <title>A reference genome for the long-term kleptoplast-retaining sea slug Elysia crispata morphotype clarki.</title>
        <authorList>
            <person name="Eastman K.E."/>
            <person name="Pendleton A.L."/>
            <person name="Shaikh M.A."/>
            <person name="Suttiyut T."/>
            <person name="Ogas R."/>
            <person name="Tomko P."/>
            <person name="Gavelis G."/>
            <person name="Widhalm J.R."/>
            <person name="Wisecaver J.H."/>
        </authorList>
    </citation>
    <scope>NUCLEOTIDE SEQUENCE</scope>
    <source>
        <strain evidence="2">ECLA1</strain>
    </source>
</reference>
<dbReference type="EMBL" id="JAWDGP010004927">
    <property type="protein sequence ID" value="KAK3760983.1"/>
    <property type="molecule type" value="Genomic_DNA"/>
</dbReference>
<dbReference type="Proteomes" id="UP001283361">
    <property type="component" value="Unassembled WGS sequence"/>
</dbReference>
<sequence length="75" mass="8544">MLDTMVIWSHWSRTMSESAYLLCWSFLTGLWTQCPPIPGHNGPIQKILFKWWSEGQSHPLLTSGPCRPLAGVGFR</sequence>
<evidence type="ECO:0000313" key="2">
    <source>
        <dbReference type="EMBL" id="KAK3760983.1"/>
    </source>
</evidence>
<accession>A0AAE0Z1A7</accession>
<protein>
    <submittedName>
        <fullName evidence="2">Uncharacterized protein</fullName>
    </submittedName>
</protein>
<keyword evidence="3" id="KW-1185">Reference proteome</keyword>